<feature type="repeat" description="ANK" evidence="3">
    <location>
        <begin position="66"/>
        <end position="98"/>
    </location>
</feature>
<evidence type="ECO:0000256" key="1">
    <source>
        <dbReference type="ARBA" id="ARBA00022737"/>
    </source>
</evidence>
<dbReference type="SMART" id="SM00248">
    <property type="entry name" value="ANK"/>
    <property type="match status" value="2"/>
</dbReference>
<protein>
    <recommendedName>
        <fullName evidence="6">Ankyrin repeat domain-containing protein 45</fullName>
    </recommendedName>
</protein>
<dbReference type="Proteomes" id="UP001186944">
    <property type="component" value="Unassembled WGS sequence"/>
</dbReference>
<dbReference type="InterPro" id="IPR036770">
    <property type="entry name" value="Ankyrin_rpt-contain_sf"/>
</dbReference>
<keyword evidence="2 3" id="KW-0040">ANK repeat</keyword>
<dbReference type="PROSITE" id="PS50088">
    <property type="entry name" value="ANK_REPEAT"/>
    <property type="match status" value="2"/>
</dbReference>
<dbReference type="PROSITE" id="PS50297">
    <property type="entry name" value="ANK_REP_REGION"/>
    <property type="match status" value="2"/>
</dbReference>
<dbReference type="AlphaFoldDB" id="A0AA88XM14"/>
<dbReference type="Pfam" id="PF12796">
    <property type="entry name" value="Ank_2"/>
    <property type="match status" value="1"/>
</dbReference>
<dbReference type="Gene3D" id="1.20.1270.10">
    <property type="match status" value="1"/>
</dbReference>
<evidence type="ECO:0000313" key="4">
    <source>
        <dbReference type="EMBL" id="KAK3088369.1"/>
    </source>
</evidence>
<dbReference type="EMBL" id="VSWD01000011">
    <property type="protein sequence ID" value="KAK3088369.1"/>
    <property type="molecule type" value="Genomic_DNA"/>
</dbReference>
<feature type="repeat" description="ANK" evidence="3">
    <location>
        <begin position="99"/>
        <end position="131"/>
    </location>
</feature>
<proteinExistence type="predicted"/>
<dbReference type="InterPro" id="IPR002110">
    <property type="entry name" value="Ankyrin_rpt"/>
</dbReference>
<gene>
    <name evidence="4" type="ORF">FSP39_018326</name>
</gene>
<evidence type="ECO:0000313" key="5">
    <source>
        <dbReference type="Proteomes" id="UP001186944"/>
    </source>
</evidence>
<keyword evidence="5" id="KW-1185">Reference proteome</keyword>
<evidence type="ECO:0000256" key="3">
    <source>
        <dbReference type="PROSITE-ProRule" id="PRU00023"/>
    </source>
</evidence>
<name>A0AA88XM14_PINIB</name>
<reference evidence="4" key="1">
    <citation type="submission" date="2019-08" db="EMBL/GenBank/DDBJ databases">
        <title>The improved chromosome-level genome for the pearl oyster Pinctada fucata martensii using PacBio sequencing and Hi-C.</title>
        <authorList>
            <person name="Zheng Z."/>
        </authorList>
    </citation>
    <scope>NUCLEOTIDE SEQUENCE</scope>
    <source>
        <strain evidence="4">ZZ-2019</strain>
        <tissue evidence="4">Adductor muscle</tissue>
    </source>
</reference>
<comment type="caution">
    <text evidence="4">The sequence shown here is derived from an EMBL/GenBank/DDBJ whole genome shotgun (WGS) entry which is preliminary data.</text>
</comment>
<dbReference type="SUPFAM" id="SSF48403">
    <property type="entry name" value="Ankyrin repeat"/>
    <property type="match status" value="1"/>
</dbReference>
<keyword evidence="1" id="KW-0677">Repeat</keyword>
<evidence type="ECO:0008006" key="6">
    <source>
        <dbReference type="Google" id="ProtNLM"/>
    </source>
</evidence>
<dbReference type="Gene3D" id="1.25.40.20">
    <property type="entry name" value="Ankyrin repeat-containing domain"/>
    <property type="match status" value="1"/>
</dbReference>
<accession>A0AA88XM14</accession>
<dbReference type="InterPro" id="IPR029048">
    <property type="entry name" value="HSP70_C_sf"/>
</dbReference>
<dbReference type="PANTHER" id="PTHR24171:SF9">
    <property type="entry name" value="ANKYRIN REPEAT DOMAIN-CONTAINING PROTEIN 39"/>
    <property type="match status" value="1"/>
</dbReference>
<sequence length="234" mass="26159">MKPEPVSVGDTEETEEEVVEVLLPNTTIVTHCILKNDIERLQKSFEDDTDPYKETVQELLNTRGDDGKSPLDLAAMLGRIDMSKELIQRGAEINSVTSKGYCALHHAAAWGRIGVLKVLVEAIADLQIKNVNGERARETALRYNKTECVDFLDWAEAKFALLDTIKTYQETIADPEKVQGRLAKDDKNIVINSCKEKAEWVENTTDATTQDFISQKAALDEIVEPILLKLMEPG</sequence>
<evidence type="ECO:0000256" key="2">
    <source>
        <dbReference type="ARBA" id="ARBA00023043"/>
    </source>
</evidence>
<dbReference type="PANTHER" id="PTHR24171">
    <property type="entry name" value="ANKYRIN REPEAT DOMAIN-CONTAINING PROTEIN 39-RELATED"/>
    <property type="match status" value="1"/>
</dbReference>
<organism evidence="4 5">
    <name type="scientific">Pinctada imbricata</name>
    <name type="common">Atlantic pearl-oyster</name>
    <name type="synonym">Pinctada martensii</name>
    <dbReference type="NCBI Taxonomy" id="66713"/>
    <lineage>
        <taxon>Eukaryota</taxon>
        <taxon>Metazoa</taxon>
        <taxon>Spiralia</taxon>
        <taxon>Lophotrochozoa</taxon>
        <taxon>Mollusca</taxon>
        <taxon>Bivalvia</taxon>
        <taxon>Autobranchia</taxon>
        <taxon>Pteriomorphia</taxon>
        <taxon>Pterioida</taxon>
        <taxon>Pterioidea</taxon>
        <taxon>Pteriidae</taxon>
        <taxon>Pinctada</taxon>
    </lineage>
</organism>
<dbReference type="SUPFAM" id="SSF100934">
    <property type="entry name" value="Heat shock protein 70kD (HSP70), C-terminal subdomain"/>
    <property type="match status" value="1"/>
</dbReference>